<keyword evidence="2" id="KW-1185">Reference proteome</keyword>
<organism evidence="2 3">
    <name type="scientific">Caenorhabditis tropicalis</name>
    <dbReference type="NCBI Taxonomy" id="1561998"/>
    <lineage>
        <taxon>Eukaryota</taxon>
        <taxon>Metazoa</taxon>
        <taxon>Ecdysozoa</taxon>
        <taxon>Nematoda</taxon>
        <taxon>Chromadorea</taxon>
        <taxon>Rhabditida</taxon>
        <taxon>Rhabditina</taxon>
        <taxon>Rhabditomorpha</taxon>
        <taxon>Rhabditoidea</taxon>
        <taxon>Rhabditidae</taxon>
        <taxon>Peloderinae</taxon>
        <taxon>Caenorhabditis</taxon>
    </lineage>
</organism>
<dbReference type="WBParaSite" id="Csp11.Scaffold442.g1209.t2">
    <property type="protein sequence ID" value="Csp11.Scaffold442.g1209.t2"/>
    <property type="gene ID" value="Csp11.Scaffold442.g1209"/>
</dbReference>
<evidence type="ECO:0000313" key="2">
    <source>
        <dbReference type="Proteomes" id="UP000095282"/>
    </source>
</evidence>
<reference evidence="3" key="1">
    <citation type="submission" date="2016-11" db="UniProtKB">
        <authorList>
            <consortium name="WormBaseParasite"/>
        </authorList>
    </citation>
    <scope>IDENTIFICATION</scope>
</reference>
<dbReference type="AlphaFoldDB" id="A0A1I7T0E2"/>
<name>A0A1I7T0E2_9PELO</name>
<feature type="compositionally biased region" description="Basic and acidic residues" evidence="1">
    <location>
        <begin position="276"/>
        <end position="288"/>
    </location>
</feature>
<proteinExistence type="predicted"/>
<evidence type="ECO:0000313" key="3">
    <source>
        <dbReference type="WBParaSite" id="Csp11.Scaffold442.g1209.t2"/>
    </source>
</evidence>
<feature type="region of interest" description="Disordered" evidence="1">
    <location>
        <begin position="273"/>
        <end position="318"/>
    </location>
</feature>
<dbReference type="Proteomes" id="UP000095282">
    <property type="component" value="Unplaced"/>
</dbReference>
<protein>
    <submittedName>
        <fullName evidence="3">Ovule protein</fullName>
    </submittedName>
</protein>
<sequence>MVNALLFPKRNHFPGQIVNLPPNLQRAQFPPNPASNQYFAQRAQPYPQHSANSFSVCYSLSDDRNSPARQFFDRFQHHPMLPENMTPKKIVFVYERPDIPKAPPQQNVVHHVFHYNNQPRGGVDAAVGDYSVVRKNMETQTEWSEVEQAADNRPTLHNTITLSNTKAPPSNLSEPGIQEVNTAFMKVAKWLQMCQKMQASQEEPPITVHQQHMINQGRLQPHPASIQTTTQFHGSHSSVGAFKKQADVPSSTIVRKRHSSTNEHKIKAAADVVGDDNEKKNEVMRDSETSVVGEKSATVAEEASNDAQEADVSAHVPSHKGTCTFRRIRLKRPKRKRKGWAI</sequence>
<accession>A0A1I7T0E2</accession>
<evidence type="ECO:0000256" key="1">
    <source>
        <dbReference type="SAM" id="MobiDB-lite"/>
    </source>
</evidence>